<evidence type="ECO:0000256" key="4">
    <source>
        <dbReference type="ARBA" id="ARBA00023277"/>
    </source>
</evidence>
<dbReference type="InterPro" id="IPR011013">
    <property type="entry name" value="Gal_mutarotase_sf_dom"/>
</dbReference>
<comment type="pathway">
    <text evidence="1 5">Carbohydrate metabolism; hexose metabolism.</text>
</comment>
<reference evidence="9 10" key="1">
    <citation type="submission" date="2017-09" db="EMBL/GenBank/DDBJ databases">
        <authorList>
            <person name="Ehlers B."/>
            <person name="Leendertz F.H."/>
        </authorList>
    </citation>
    <scope>NUCLEOTIDE SEQUENCE [LARGE SCALE GENOMIC DNA]</scope>
    <source>
        <strain evidence="9 10">CGMCC 1.10978</strain>
    </source>
</reference>
<dbReference type="GO" id="GO:0033499">
    <property type="term" value="P:galactose catabolic process via UDP-galactose, Leloir pathway"/>
    <property type="evidence" value="ECO:0007669"/>
    <property type="project" value="TreeGrafter"/>
</dbReference>
<feature type="binding site" evidence="8">
    <location>
        <begin position="77"/>
        <end position="78"/>
    </location>
    <ligand>
        <name>beta-D-galactose</name>
        <dbReference type="ChEBI" id="CHEBI:27667"/>
    </ligand>
</feature>
<dbReference type="InterPro" id="IPR008183">
    <property type="entry name" value="Aldose_1/G6P_1-epimerase"/>
</dbReference>
<dbReference type="UniPathway" id="UPA00242"/>
<dbReference type="GO" id="GO:0004034">
    <property type="term" value="F:aldose 1-epimerase activity"/>
    <property type="evidence" value="ECO:0007669"/>
    <property type="project" value="UniProtKB-EC"/>
</dbReference>
<name>A0A286D205_9GAMM</name>
<feature type="binding site" evidence="7">
    <location>
        <position position="244"/>
    </location>
    <ligand>
        <name>beta-D-galactose</name>
        <dbReference type="ChEBI" id="CHEBI:27667"/>
    </ligand>
</feature>
<keyword evidence="4 5" id="KW-0119">Carbohydrate metabolism</keyword>
<dbReference type="EC" id="5.1.3.3" evidence="5"/>
<dbReference type="PIRSF" id="PIRSF005096">
    <property type="entry name" value="GALM"/>
    <property type="match status" value="1"/>
</dbReference>
<organism evidence="9 10">
    <name type="scientific">Pseudoxanthomonas wuyuanensis</name>
    <dbReference type="NCBI Taxonomy" id="1073196"/>
    <lineage>
        <taxon>Bacteria</taxon>
        <taxon>Pseudomonadati</taxon>
        <taxon>Pseudomonadota</taxon>
        <taxon>Gammaproteobacteria</taxon>
        <taxon>Lysobacterales</taxon>
        <taxon>Lysobacteraceae</taxon>
        <taxon>Pseudoxanthomonas</taxon>
    </lineage>
</organism>
<evidence type="ECO:0000256" key="2">
    <source>
        <dbReference type="ARBA" id="ARBA00006206"/>
    </source>
</evidence>
<dbReference type="Gene3D" id="2.70.98.10">
    <property type="match status" value="1"/>
</dbReference>
<keyword evidence="10" id="KW-1185">Reference proteome</keyword>
<evidence type="ECO:0000256" key="3">
    <source>
        <dbReference type="ARBA" id="ARBA00023235"/>
    </source>
</evidence>
<dbReference type="InterPro" id="IPR015443">
    <property type="entry name" value="Aldose_1-epimerase"/>
</dbReference>
<dbReference type="CDD" id="cd09019">
    <property type="entry name" value="galactose_mutarotase_like"/>
    <property type="match status" value="1"/>
</dbReference>
<proteinExistence type="inferred from homology"/>
<dbReference type="GO" id="GO:0006006">
    <property type="term" value="P:glucose metabolic process"/>
    <property type="evidence" value="ECO:0007669"/>
    <property type="project" value="TreeGrafter"/>
</dbReference>
<feature type="active site" description="Proton donor" evidence="6">
    <location>
        <position position="173"/>
    </location>
</feature>
<gene>
    <name evidence="9" type="ORF">SAMN06296416_10231</name>
</gene>
<dbReference type="AlphaFoldDB" id="A0A286D205"/>
<accession>A0A286D205</accession>
<feature type="binding site" evidence="8">
    <location>
        <begin position="173"/>
        <end position="175"/>
    </location>
    <ligand>
        <name>beta-D-galactose</name>
        <dbReference type="ChEBI" id="CHEBI:27667"/>
    </ligand>
</feature>
<evidence type="ECO:0000313" key="10">
    <source>
        <dbReference type="Proteomes" id="UP000219374"/>
    </source>
</evidence>
<dbReference type="GO" id="GO:0030246">
    <property type="term" value="F:carbohydrate binding"/>
    <property type="evidence" value="ECO:0007669"/>
    <property type="project" value="InterPro"/>
</dbReference>
<sequence length="334" mass="36897">MIQRSLFGHLDGIPIHAFVLGQPDGLQAEVLEYGGILRRLSFPARNGRTELVLGLPTLEAYRRDTANLGIIVGRFANRIAGAQFQLDGHRYLLSANEGRNHLHGGTLGFGRRVWRRLDGSETELRLGYRSPAGEEGYPGTLEVTATFRVHRNSMELLFEAHTDAPTPVNLSNHAYFNLAGDPRIPAAQQWLTVPADRYLPVADAALIPTGEIASVTATPFDFRQRRQIGEPADHPQLAITAGYDHCLVMEPGRQCSAELHSPHSGITLQLSSNKPALQFYAGQKLDQAHPQLGHGICLEPQSFPNAPNEPDFPSTILRPGQVYRHDIRYLLKSD</sequence>
<dbReference type="InterPro" id="IPR014718">
    <property type="entry name" value="GH-type_carb-bd"/>
</dbReference>
<dbReference type="PANTHER" id="PTHR10091:SF0">
    <property type="entry name" value="GALACTOSE MUTAROTASE"/>
    <property type="match status" value="1"/>
</dbReference>
<comment type="catalytic activity">
    <reaction evidence="5">
        <text>alpha-D-glucose = beta-D-glucose</text>
        <dbReference type="Rhea" id="RHEA:10264"/>
        <dbReference type="ChEBI" id="CHEBI:15903"/>
        <dbReference type="ChEBI" id="CHEBI:17925"/>
        <dbReference type="EC" id="5.1.3.3"/>
    </reaction>
</comment>
<evidence type="ECO:0000256" key="7">
    <source>
        <dbReference type="PIRSR" id="PIRSR005096-2"/>
    </source>
</evidence>
<keyword evidence="3 5" id="KW-0413">Isomerase</keyword>
<dbReference type="InterPro" id="IPR047215">
    <property type="entry name" value="Galactose_mutarotase-like"/>
</dbReference>
<dbReference type="Proteomes" id="UP000219374">
    <property type="component" value="Unassembled WGS sequence"/>
</dbReference>
<evidence type="ECO:0000256" key="1">
    <source>
        <dbReference type="ARBA" id="ARBA00005028"/>
    </source>
</evidence>
<evidence type="ECO:0000313" key="9">
    <source>
        <dbReference type="EMBL" id="SOD52685.1"/>
    </source>
</evidence>
<feature type="active site" description="Proton acceptor" evidence="6">
    <location>
        <position position="299"/>
    </location>
</feature>
<evidence type="ECO:0000256" key="8">
    <source>
        <dbReference type="PIRSR" id="PIRSR005096-3"/>
    </source>
</evidence>
<dbReference type="NCBIfam" id="NF008277">
    <property type="entry name" value="PRK11055.1"/>
    <property type="match status" value="1"/>
</dbReference>
<dbReference type="Pfam" id="PF01263">
    <property type="entry name" value="Aldose_epim"/>
    <property type="match status" value="1"/>
</dbReference>
<dbReference type="PANTHER" id="PTHR10091">
    <property type="entry name" value="ALDOSE-1-EPIMERASE"/>
    <property type="match status" value="1"/>
</dbReference>
<protein>
    <recommendedName>
        <fullName evidence="5">Aldose 1-epimerase</fullName>
        <ecNumber evidence="5">5.1.3.3</ecNumber>
    </recommendedName>
</protein>
<dbReference type="EMBL" id="OCND01000002">
    <property type="protein sequence ID" value="SOD52685.1"/>
    <property type="molecule type" value="Genomic_DNA"/>
</dbReference>
<evidence type="ECO:0000256" key="5">
    <source>
        <dbReference type="PIRNR" id="PIRNR005096"/>
    </source>
</evidence>
<comment type="similarity">
    <text evidence="2 5">Belongs to the aldose epimerase family.</text>
</comment>
<dbReference type="GO" id="GO:0005737">
    <property type="term" value="C:cytoplasm"/>
    <property type="evidence" value="ECO:0007669"/>
    <property type="project" value="TreeGrafter"/>
</dbReference>
<dbReference type="SUPFAM" id="SSF74650">
    <property type="entry name" value="Galactose mutarotase-like"/>
    <property type="match status" value="1"/>
</dbReference>
<evidence type="ECO:0000256" key="6">
    <source>
        <dbReference type="PIRSR" id="PIRSR005096-1"/>
    </source>
</evidence>
<dbReference type="RefSeq" id="WP_238394497.1">
    <property type="nucleotide sequence ID" value="NZ_OCND01000002.1"/>
</dbReference>